<organism evidence="1 2">
    <name type="scientific">Methanobrevibacter arboriphilus</name>
    <dbReference type="NCBI Taxonomy" id="39441"/>
    <lineage>
        <taxon>Archaea</taxon>
        <taxon>Methanobacteriati</taxon>
        <taxon>Methanobacteriota</taxon>
        <taxon>Methanomada group</taxon>
        <taxon>Methanobacteria</taxon>
        <taxon>Methanobacteriales</taxon>
        <taxon>Methanobacteriaceae</taxon>
        <taxon>Methanobrevibacter</taxon>
    </lineage>
</organism>
<accession>A0ACA8R226</accession>
<sequence length="598" mass="63950">MLSIVVIFLSVAAVSASSDNTDINSYDVGSNEIGISSSDVNNNLNSELDVATSDYSANDIPSGPPGPPDKNDLNVTKKVNNNTPLNGKNVVYNITVKNKNNDRIYNVKLTDTWNNPKLIFVSANTGGVGSFNNVTGVWTIGTLNGYQSVSLILTFKVNGTGNITNNATASAPGQKDSKDSCKIEVKPSADLSVNKTVNNTKPYNGQNVLYTIIVKNNGPDKAVNAKLSDLLNSKLIFVSANTLVGSFNSATGLWTIGDLANGAEAILYLTFKVNGTGDIVNKVNVSSNTFDPCLDNNNDSKTICANASADLSVKKSVNNTKPYNGQNVLYTIIVKNNGPDKAVNAKLSDLLNSKLIFVSANTLVGSFNSNTGLWTIGDLANGAEAILYLTFKVNGTGDIVNKVNVSSNTFDPNLTNNNDTKTINSKPNSNLSFNKSANVSYTFVGDLIKYTITIKNIGDVTAYDIYVIDKLPKNLRFISANPSVGYYDNGKWIVGDLEPNDTAKLIIIAEALEEGLTVNTAELIFDGGSKTLNASFDVVVERNNHTNDTNTTNHSVTNNTVAYGDLVPMKKTAIPISVLFVILALCSIFGIIRPKIKK</sequence>
<gene>
    <name evidence="1" type="ORF">MarbSA_04340</name>
</gene>
<proteinExistence type="predicted"/>
<dbReference type="Proteomes" id="UP000825015">
    <property type="component" value="Chromosome"/>
</dbReference>
<evidence type="ECO:0000313" key="1">
    <source>
        <dbReference type="EMBL" id="BBL61394.1"/>
    </source>
</evidence>
<evidence type="ECO:0000313" key="2">
    <source>
        <dbReference type="Proteomes" id="UP000825015"/>
    </source>
</evidence>
<keyword evidence="2" id="KW-1185">Reference proteome</keyword>
<dbReference type="EMBL" id="AP019779">
    <property type="protein sequence ID" value="BBL61394.1"/>
    <property type="molecule type" value="Genomic_DNA"/>
</dbReference>
<reference evidence="1" key="1">
    <citation type="submission" date="2019-06" db="EMBL/GenBank/DDBJ databases">
        <title>Complete genome sequence of Methanobrevibacter arboriphilus strain SA.</title>
        <authorList>
            <person name="Asakawa S."/>
        </authorList>
    </citation>
    <scope>NUCLEOTIDE SEQUENCE</scope>
    <source>
        <strain evidence="1">SA</strain>
    </source>
</reference>
<protein>
    <submittedName>
        <fullName evidence="1">Uncharacterized protein</fullName>
    </submittedName>
</protein>
<name>A0ACA8R226_METAZ</name>